<name>A0A0F5FFH4_9HYPH</name>
<evidence type="ECO:0000313" key="1">
    <source>
        <dbReference type="EMBL" id="KKB06952.1"/>
    </source>
</evidence>
<dbReference type="Pfam" id="PF13489">
    <property type="entry name" value="Methyltransf_23"/>
    <property type="match status" value="1"/>
</dbReference>
<evidence type="ECO:0000313" key="2">
    <source>
        <dbReference type="Proteomes" id="UP000033632"/>
    </source>
</evidence>
<dbReference type="OrthoDB" id="9777638at2"/>
<dbReference type="PATRIC" id="fig|443610.3.peg.2334"/>
<reference evidence="1 2" key="1">
    <citation type="submission" date="2015-03" db="EMBL/GenBank/DDBJ databases">
        <authorList>
            <person name="Hassan Y.I."/>
            <person name="Lepp D."/>
            <person name="Li X.-Z."/>
            <person name="Zhou T."/>
        </authorList>
    </citation>
    <scope>NUCLEOTIDE SEQUENCE [LARGE SCALE GENOMIC DNA]</scope>
    <source>
        <strain evidence="1 2">BD-c194</strain>
    </source>
</reference>
<dbReference type="PANTHER" id="PTHR43861:SF6">
    <property type="entry name" value="METHYLTRANSFERASE TYPE 11"/>
    <property type="match status" value="1"/>
</dbReference>
<dbReference type="Gene3D" id="3.40.50.150">
    <property type="entry name" value="Vaccinia Virus protein VP39"/>
    <property type="match status" value="1"/>
</dbReference>
<organism evidence="1 2">
    <name type="scientific">Devosia geojensis</name>
    <dbReference type="NCBI Taxonomy" id="443610"/>
    <lineage>
        <taxon>Bacteria</taxon>
        <taxon>Pseudomonadati</taxon>
        <taxon>Pseudomonadota</taxon>
        <taxon>Alphaproteobacteria</taxon>
        <taxon>Hyphomicrobiales</taxon>
        <taxon>Devosiaceae</taxon>
        <taxon>Devosia</taxon>
    </lineage>
</organism>
<comment type="caution">
    <text evidence="1">The sequence shown here is derived from an EMBL/GenBank/DDBJ whole genome shotgun (WGS) entry which is preliminary data.</text>
</comment>
<evidence type="ECO:0008006" key="3">
    <source>
        <dbReference type="Google" id="ProtNLM"/>
    </source>
</evidence>
<gene>
    <name evidence="1" type="ORF">VE25_20065</name>
</gene>
<protein>
    <recommendedName>
        <fullName evidence="3">Methyltransferase type 11 domain-containing protein</fullName>
    </recommendedName>
</protein>
<dbReference type="InterPro" id="IPR029063">
    <property type="entry name" value="SAM-dependent_MTases_sf"/>
</dbReference>
<dbReference type="RefSeq" id="WP_046110453.1">
    <property type="nucleotide sequence ID" value="NZ_JZEX01000185.1"/>
</dbReference>
<dbReference type="EMBL" id="JZEX01000185">
    <property type="protein sequence ID" value="KKB06952.1"/>
    <property type="molecule type" value="Genomic_DNA"/>
</dbReference>
<sequence length="322" mass="36337">MMVSRNCWCGSSQLLEFSSEYGRCANCGTLVSLVGLSTEELQVKNDEADFYGKQYWFDHQSKDLGFPDIHARARHDLTDRNLHWLRTLLRYRVPPAKVLELGCSHGSFVGLLQQAGYDASGLEMSPWVVNFAKETFQIPVSVGPVETLDIAPGSLDVIALMDVLEHLPDPVGTMRHCLDLLAPGGFLLIQTPQFREEMTYKGLVETQGPFLEQFKSNEHLYLFTKDSAARMFAQLGAEHIVFETAIFGQYDMFFLVSRQPLREVAVEESERALQASPQARYVQALVDLAKRIDVIEEDRADRLEQIHTLTAMVHNLNKAKQG</sequence>
<dbReference type="SUPFAM" id="SSF53335">
    <property type="entry name" value="S-adenosyl-L-methionine-dependent methyltransferases"/>
    <property type="match status" value="1"/>
</dbReference>
<keyword evidence="2" id="KW-1185">Reference proteome</keyword>
<dbReference type="Proteomes" id="UP000033632">
    <property type="component" value="Unassembled WGS sequence"/>
</dbReference>
<dbReference type="STRING" id="443610.VE25_20065"/>
<dbReference type="PANTHER" id="PTHR43861">
    <property type="entry name" value="TRANS-ACONITATE 2-METHYLTRANSFERASE-RELATED"/>
    <property type="match status" value="1"/>
</dbReference>
<accession>A0A0F5FFH4</accession>
<dbReference type="CDD" id="cd02440">
    <property type="entry name" value="AdoMet_MTases"/>
    <property type="match status" value="1"/>
</dbReference>
<proteinExistence type="predicted"/>
<dbReference type="AlphaFoldDB" id="A0A0F5FFH4"/>